<dbReference type="GeneID" id="68955419"/>
<keyword evidence="1" id="KW-0472">Membrane</keyword>
<organism evidence="2 3">
    <name type="scientific">Campylobacter jejuni</name>
    <dbReference type="NCBI Taxonomy" id="197"/>
    <lineage>
        <taxon>Bacteria</taxon>
        <taxon>Pseudomonadati</taxon>
        <taxon>Campylobacterota</taxon>
        <taxon>Epsilonproteobacteria</taxon>
        <taxon>Campylobacterales</taxon>
        <taxon>Campylobacteraceae</taxon>
        <taxon>Campylobacter</taxon>
    </lineage>
</organism>
<dbReference type="EMBL" id="JAJUOL010000316">
    <property type="protein sequence ID" value="MCH3852702.1"/>
    <property type="molecule type" value="Genomic_DNA"/>
</dbReference>
<protein>
    <recommendedName>
        <fullName evidence="4">Small hydrophobic protein</fullName>
    </recommendedName>
</protein>
<reference evidence="2" key="1">
    <citation type="submission" date="2021-12" db="EMBL/GenBank/DDBJ databases">
        <title>Prevalence of phenicol resistance gene fexA in Campylobacter isolated from poultry supply chain.</title>
        <authorList>
            <person name="Tang B."/>
            <person name="Zheng X."/>
            <person name="Lin J."/>
            <person name="Lin R."/>
            <person name="Yang H."/>
            <person name="Shen Z."/>
            <person name="Xia F."/>
        </authorList>
    </citation>
    <scope>NUCLEOTIDE SEQUENCE</scope>
    <source>
        <strain evidence="2">CJHN2011004</strain>
    </source>
</reference>
<evidence type="ECO:0000313" key="3">
    <source>
        <dbReference type="Proteomes" id="UP001199644"/>
    </source>
</evidence>
<comment type="caution">
    <text evidence="2">The sequence shown here is derived from an EMBL/GenBank/DDBJ whole genome shotgun (WGS) entry which is preliminary data.</text>
</comment>
<dbReference type="RefSeq" id="WP_002777045.1">
    <property type="nucleotide sequence ID" value="NZ_CAXXAH010000001.1"/>
</dbReference>
<keyword evidence="1" id="KW-0812">Transmembrane</keyword>
<dbReference type="Proteomes" id="UP001199644">
    <property type="component" value="Unassembled WGS sequence"/>
</dbReference>
<feature type="non-terminal residue" evidence="2">
    <location>
        <position position="40"/>
    </location>
</feature>
<sequence>MLDNPIPNSIIIATIAITAIFCAVAVVFIKNLAKKQKEKE</sequence>
<keyword evidence="1" id="KW-1133">Transmembrane helix</keyword>
<proteinExistence type="predicted"/>
<accession>A0AAW5EL19</accession>
<evidence type="ECO:0008006" key="4">
    <source>
        <dbReference type="Google" id="ProtNLM"/>
    </source>
</evidence>
<feature type="transmembrane region" description="Helical" evidence="1">
    <location>
        <begin position="6"/>
        <end position="29"/>
    </location>
</feature>
<gene>
    <name evidence="2" type="ORF">LZC39_11435</name>
</gene>
<dbReference type="AlphaFoldDB" id="A0AAW5EL19"/>
<evidence type="ECO:0000313" key="2">
    <source>
        <dbReference type="EMBL" id="MCH3852702.1"/>
    </source>
</evidence>
<evidence type="ECO:0000256" key="1">
    <source>
        <dbReference type="SAM" id="Phobius"/>
    </source>
</evidence>
<name>A0AAW5EL19_CAMJU</name>